<dbReference type="Proteomes" id="UP000694389">
    <property type="component" value="Unassembled WGS sequence"/>
</dbReference>
<dbReference type="PANTHER" id="PTHR39267:SF1">
    <property type="entry name" value="SURVIVAL MOTOR NEURON PROTEIN"/>
    <property type="match status" value="1"/>
</dbReference>
<evidence type="ECO:0000313" key="13">
    <source>
        <dbReference type="Proteomes" id="UP000694389"/>
    </source>
</evidence>
<keyword evidence="7" id="KW-0508">mRNA splicing</keyword>
<protein>
    <recommendedName>
        <fullName evidence="11">Tudor domain-containing protein</fullName>
    </recommendedName>
</protein>
<reference evidence="12" key="1">
    <citation type="submission" date="2025-08" db="UniProtKB">
        <authorList>
            <consortium name="Ensembl"/>
        </authorList>
    </citation>
    <scope>IDENTIFICATION</scope>
</reference>
<dbReference type="CDD" id="cd22852">
    <property type="entry name" value="SMN_C"/>
    <property type="match status" value="1"/>
</dbReference>
<organism evidence="12 13">
    <name type="scientific">Dicentrarchus labrax</name>
    <name type="common">European seabass</name>
    <name type="synonym">Morone labrax</name>
    <dbReference type="NCBI Taxonomy" id="13489"/>
    <lineage>
        <taxon>Eukaryota</taxon>
        <taxon>Metazoa</taxon>
        <taxon>Chordata</taxon>
        <taxon>Craniata</taxon>
        <taxon>Vertebrata</taxon>
        <taxon>Euteleostomi</taxon>
        <taxon>Actinopterygii</taxon>
        <taxon>Neopterygii</taxon>
        <taxon>Teleostei</taxon>
        <taxon>Neoteleostei</taxon>
        <taxon>Acanthomorphata</taxon>
        <taxon>Eupercaria</taxon>
        <taxon>Moronidae</taxon>
        <taxon>Dicentrarchus</taxon>
    </lineage>
</organism>
<evidence type="ECO:0000256" key="3">
    <source>
        <dbReference type="ARBA" id="ARBA00004463"/>
    </source>
</evidence>
<evidence type="ECO:0000256" key="10">
    <source>
        <dbReference type="SAM" id="MobiDB-lite"/>
    </source>
</evidence>
<gene>
    <name evidence="12" type="primary">LOC127349760</name>
</gene>
<dbReference type="OMA" id="CQAVWSE"/>
<dbReference type="GO" id="GO:0043204">
    <property type="term" value="C:perikaryon"/>
    <property type="evidence" value="ECO:0007669"/>
    <property type="project" value="UniProtKB-SubCell"/>
</dbReference>
<dbReference type="InterPro" id="IPR047313">
    <property type="entry name" value="SMN_C"/>
</dbReference>
<sequence length="356" mass="39863">MTELTENTLLHGAAEPEEAVTAVTAAGKDQTALTEVFKSTLNISQVVGPTAATEETDSRERQEQEDRQHDGQTDRQHDGQTDRQTDRQQDGQMLSPPTESKWAVGAQCRAVWSEDGQVYRAKVLSVDGGRCRVRFCGYGNEEEVELSALRSPEALQTHRHTSQDWRPGSRCRAEYSEDGLVYPAVVLWVKGQRCRVRYDDYNNEEEQEVDSLLNPDELLGPCRTTGDQGNSWRRRGENQERGAERRSVRRDDQHSSSWQVKPSSQSKVENEDKKTGAEKPTNHSSSFFPPFSPPPQSSTGDPMSFIPPPPPPPLWAFGGKESAVSATSSMLMLWYMCGFHTGSYMAQQEFKSSSKD</sequence>
<dbReference type="InterPro" id="IPR010304">
    <property type="entry name" value="SMN_Tudor"/>
</dbReference>
<dbReference type="InterPro" id="IPR002999">
    <property type="entry name" value="Tudor"/>
</dbReference>
<feature type="domain" description="Tudor" evidence="11">
    <location>
        <begin position="164"/>
        <end position="222"/>
    </location>
</feature>
<evidence type="ECO:0000256" key="8">
    <source>
        <dbReference type="ARBA" id="ARBA00023242"/>
    </source>
</evidence>
<evidence type="ECO:0000313" key="12">
    <source>
        <dbReference type="Ensembl" id="ENSDLAP00005077432.1"/>
    </source>
</evidence>
<feature type="compositionally biased region" description="Basic and acidic residues" evidence="10">
    <location>
        <begin position="234"/>
        <end position="254"/>
    </location>
</feature>
<dbReference type="InterPro" id="IPR040424">
    <property type="entry name" value="Smn1"/>
</dbReference>
<keyword evidence="6" id="KW-0507">mRNA processing</keyword>
<dbReference type="Pfam" id="PF20635">
    <property type="entry name" value="SMN_YG-box"/>
    <property type="match status" value="1"/>
</dbReference>
<evidence type="ECO:0000256" key="1">
    <source>
        <dbReference type="ARBA" id="ARBA00004216"/>
    </source>
</evidence>
<dbReference type="Gene3D" id="2.30.30.140">
    <property type="match status" value="2"/>
</dbReference>
<dbReference type="SMART" id="SM00333">
    <property type="entry name" value="TUDOR"/>
    <property type="match status" value="2"/>
</dbReference>
<accession>A0A8P4GM49</accession>
<keyword evidence="8" id="KW-0539">Nucleus</keyword>
<proteinExistence type="inferred from homology"/>
<comment type="similarity">
    <text evidence="5">Belongs to the SMN family.</text>
</comment>
<evidence type="ECO:0000259" key="11">
    <source>
        <dbReference type="PROSITE" id="PS50304"/>
    </source>
</evidence>
<evidence type="ECO:0000256" key="7">
    <source>
        <dbReference type="ARBA" id="ARBA00023187"/>
    </source>
</evidence>
<dbReference type="GO" id="GO:0030018">
    <property type="term" value="C:Z disc"/>
    <property type="evidence" value="ECO:0007669"/>
    <property type="project" value="UniProtKB-SubCell"/>
</dbReference>
<feature type="region of interest" description="Disordered" evidence="10">
    <location>
        <begin position="205"/>
        <end position="312"/>
    </location>
</feature>
<keyword evidence="13" id="KW-1185">Reference proteome</keyword>
<dbReference type="GO" id="GO:0006397">
    <property type="term" value="P:mRNA processing"/>
    <property type="evidence" value="ECO:0007669"/>
    <property type="project" value="UniProtKB-KW"/>
</dbReference>
<dbReference type="GO" id="GO:0097504">
    <property type="term" value="C:Gemini of Cajal bodies"/>
    <property type="evidence" value="ECO:0007669"/>
    <property type="project" value="UniProtKB-SubCell"/>
</dbReference>
<evidence type="ECO:0000256" key="9">
    <source>
        <dbReference type="ARBA" id="ARBA00034695"/>
    </source>
</evidence>
<feature type="compositionally biased region" description="Basic and acidic residues" evidence="10">
    <location>
        <begin position="268"/>
        <end position="281"/>
    </location>
</feature>
<evidence type="ECO:0000256" key="2">
    <source>
        <dbReference type="ARBA" id="ARBA00004408"/>
    </source>
</evidence>
<feature type="compositionally biased region" description="Low complexity" evidence="10">
    <location>
        <begin position="255"/>
        <end position="267"/>
    </location>
</feature>
<dbReference type="GO" id="GO:0008380">
    <property type="term" value="P:RNA splicing"/>
    <property type="evidence" value="ECO:0007669"/>
    <property type="project" value="UniProtKB-KW"/>
</dbReference>
<evidence type="ECO:0000256" key="5">
    <source>
        <dbReference type="ARBA" id="ARBA00005371"/>
    </source>
</evidence>
<comment type="subcellular location">
    <subcellularLocation>
        <location evidence="1">Cytoplasm</location>
        <location evidence="1">Myofibril</location>
        <location evidence="1">Sarcomere</location>
        <location evidence="1">Z line</location>
    </subcellularLocation>
    <subcellularLocation>
        <location evidence="3">Cytoplasmic granule</location>
    </subcellularLocation>
    <subcellularLocation>
        <location evidence="2">Nucleus</location>
        <location evidence="2">Cajal body</location>
    </subcellularLocation>
    <subcellularLocation>
        <location evidence="9">Nucleus</location>
        <location evidence="9">Gem</location>
    </subcellularLocation>
    <subcellularLocation>
        <location evidence="4">Perikaryon</location>
    </subcellularLocation>
</comment>
<dbReference type="OrthoDB" id="197400at2759"/>
<name>A0A8P4GM49_DICLA</name>
<dbReference type="GeneTree" id="ENSGT00940000153352"/>
<dbReference type="AlphaFoldDB" id="A0A8P4GM49"/>
<dbReference type="SUPFAM" id="SSF63748">
    <property type="entry name" value="Tudor/PWWP/MBT"/>
    <property type="match status" value="2"/>
</dbReference>
<reference evidence="12" key="2">
    <citation type="submission" date="2025-09" db="UniProtKB">
        <authorList>
            <consortium name="Ensembl"/>
        </authorList>
    </citation>
    <scope>IDENTIFICATION</scope>
</reference>
<dbReference type="PROSITE" id="PS50304">
    <property type="entry name" value="TUDOR"/>
    <property type="match status" value="2"/>
</dbReference>
<dbReference type="GO" id="GO:0015030">
    <property type="term" value="C:Cajal body"/>
    <property type="evidence" value="ECO:0007669"/>
    <property type="project" value="UniProtKB-SubCell"/>
</dbReference>
<dbReference type="GO" id="GO:0003723">
    <property type="term" value="F:RNA binding"/>
    <property type="evidence" value="ECO:0007669"/>
    <property type="project" value="InterPro"/>
</dbReference>
<dbReference type="PANTHER" id="PTHR39267">
    <property type="entry name" value="SURVIVAL MOTOR NEURON-LIKE PROTEIN 1"/>
    <property type="match status" value="1"/>
</dbReference>
<feature type="compositionally biased region" description="Basic and acidic residues" evidence="10">
    <location>
        <begin position="56"/>
        <end position="89"/>
    </location>
</feature>
<dbReference type="RefSeq" id="XP_051231605.1">
    <property type="nucleotide sequence ID" value="XM_051375645.1"/>
</dbReference>
<feature type="region of interest" description="Disordered" evidence="10">
    <location>
        <begin position="39"/>
        <end position="101"/>
    </location>
</feature>
<evidence type="ECO:0000256" key="4">
    <source>
        <dbReference type="ARBA" id="ARBA00004484"/>
    </source>
</evidence>
<evidence type="ECO:0000256" key="6">
    <source>
        <dbReference type="ARBA" id="ARBA00022664"/>
    </source>
</evidence>
<feature type="domain" description="Tudor" evidence="11">
    <location>
        <begin position="101"/>
        <end position="159"/>
    </location>
</feature>
<dbReference type="Ensembl" id="ENSDLAT00005087348.1">
    <property type="protein sequence ID" value="ENSDLAP00005077432.1"/>
    <property type="gene ID" value="ENSDLAG00005027086.1"/>
</dbReference>
<dbReference type="GeneID" id="127349760"/>
<dbReference type="Pfam" id="PF06003">
    <property type="entry name" value="SMN_Tudor"/>
    <property type="match status" value="2"/>
</dbReference>